<evidence type="ECO:0000256" key="13">
    <source>
        <dbReference type="PROSITE-ProRule" id="PRU00169"/>
    </source>
</evidence>
<evidence type="ECO:0000256" key="7">
    <source>
        <dbReference type="ARBA" id="ARBA00022741"/>
    </source>
</evidence>
<dbReference type="InterPro" id="IPR013655">
    <property type="entry name" value="PAS_fold_3"/>
</dbReference>
<dbReference type="PRINTS" id="PR00344">
    <property type="entry name" value="BCTRLSENSOR"/>
</dbReference>
<dbReference type="PANTHER" id="PTHR45339:SF1">
    <property type="entry name" value="HYBRID SIGNAL TRANSDUCTION HISTIDINE KINASE J"/>
    <property type="match status" value="1"/>
</dbReference>
<dbReference type="SMART" id="SM00387">
    <property type="entry name" value="HATPase_c"/>
    <property type="match status" value="1"/>
</dbReference>
<comment type="caution">
    <text evidence="20">The sequence shown here is derived from an EMBL/GenBank/DDBJ whole genome shotgun (WGS) entry which is preliminary data.</text>
</comment>
<comment type="catalytic activity">
    <reaction evidence="1">
        <text>ATP + protein L-histidine = ADP + protein N-phospho-L-histidine.</text>
        <dbReference type="EC" id="2.7.13.3"/>
    </reaction>
</comment>
<dbReference type="InterPro" id="IPR003594">
    <property type="entry name" value="HATPase_dom"/>
</dbReference>
<dbReference type="SUPFAM" id="SSF55785">
    <property type="entry name" value="PYP-like sensor domain (PAS domain)"/>
    <property type="match status" value="2"/>
</dbReference>
<dbReference type="InParanoid" id="A0A146G989"/>
<dbReference type="PROSITE" id="PS50113">
    <property type="entry name" value="PAC"/>
    <property type="match status" value="1"/>
</dbReference>
<evidence type="ECO:0000259" key="17">
    <source>
        <dbReference type="PROSITE" id="PS50112"/>
    </source>
</evidence>
<dbReference type="InterPro" id="IPR005467">
    <property type="entry name" value="His_kinase_dom"/>
</dbReference>
<dbReference type="EMBL" id="BDCO01000002">
    <property type="protein sequence ID" value="GAT33228.1"/>
    <property type="molecule type" value="Genomic_DNA"/>
</dbReference>
<dbReference type="SUPFAM" id="SSF52172">
    <property type="entry name" value="CheY-like"/>
    <property type="match status" value="1"/>
</dbReference>
<dbReference type="InterPro" id="IPR035965">
    <property type="entry name" value="PAS-like_dom_sf"/>
</dbReference>
<dbReference type="NCBIfam" id="TIGR00229">
    <property type="entry name" value="sensory_box"/>
    <property type="match status" value="2"/>
</dbReference>
<dbReference type="InterPro" id="IPR001789">
    <property type="entry name" value="Sig_transdc_resp-reg_receiver"/>
</dbReference>
<dbReference type="AlphaFoldDB" id="A0A146G989"/>
<keyword evidence="5" id="KW-0808">Transferase</keyword>
<reference evidence="21" key="1">
    <citation type="journal article" date="2017" name="Genome Announc.">
        <title>Draft Genome Sequence of Terrimicrobium sacchariphilum NM-5T, a Facultative Anaerobic Soil Bacterium of the Class Spartobacteria.</title>
        <authorList>
            <person name="Qiu Y.L."/>
            <person name="Tourlousse D.M."/>
            <person name="Matsuura N."/>
            <person name="Ohashi A."/>
            <person name="Sekiguchi Y."/>
        </authorList>
    </citation>
    <scope>NUCLEOTIDE SEQUENCE [LARGE SCALE GENOMIC DNA]</scope>
    <source>
        <strain evidence="21">NM-5</strain>
    </source>
</reference>
<dbReference type="SMART" id="SM00448">
    <property type="entry name" value="REC"/>
    <property type="match status" value="1"/>
</dbReference>
<evidence type="ECO:0000256" key="9">
    <source>
        <dbReference type="ARBA" id="ARBA00022840"/>
    </source>
</evidence>
<gene>
    <name evidence="20" type="ORF">TSACC_21638</name>
</gene>
<evidence type="ECO:0000256" key="10">
    <source>
        <dbReference type="ARBA" id="ARBA00022989"/>
    </source>
</evidence>
<dbReference type="STRING" id="690879.TSACC_21638"/>
<dbReference type="PROSITE" id="PS50112">
    <property type="entry name" value="PAS"/>
    <property type="match status" value="2"/>
</dbReference>
<feature type="transmembrane region" description="Helical" evidence="14">
    <location>
        <begin position="30"/>
        <end position="52"/>
    </location>
</feature>
<evidence type="ECO:0000256" key="12">
    <source>
        <dbReference type="ARBA" id="ARBA00023136"/>
    </source>
</evidence>
<dbReference type="InterPro" id="IPR003661">
    <property type="entry name" value="HisK_dim/P_dom"/>
</dbReference>
<dbReference type="InterPro" id="IPR007892">
    <property type="entry name" value="CHASE4"/>
</dbReference>
<dbReference type="InterPro" id="IPR003660">
    <property type="entry name" value="HAMP_dom"/>
</dbReference>
<protein>
    <recommendedName>
        <fullName evidence="3">histidine kinase</fullName>
        <ecNumber evidence="3">2.7.13.3</ecNumber>
    </recommendedName>
</protein>
<evidence type="ECO:0000256" key="1">
    <source>
        <dbReference type="ARBA" id="ARBA00000085"/>
    </source>
</evidence>
<evidence type="ECO:0000256" key="14">
    <source>
        <dbReference type="SAM" id="Phobius"/>
    </source>
</evidence>
<feature type="transmembrane region" description="Helical" evidence="14">
    <location>
        <begin position="296"/>
        <end position="315"/>
    </location>
</feature>
<evidence type="ECO:0000313" key="20">
    <source>
        <dbReference type="EMBL" id="GAT33228.1"/>
    </source>
</evidence>
<dbReference type="CDD" id="cd16922">
    <property type="entry name" value="HATPase_EvgS-ArcB-TorS-like"/>
    <property type="match status" value="1"/>
</dbReference>
<evidence type="ECO:0000256" key="5">
    <source>
        <dbReference type="ARBA" id="ARBA00022679"/>
    </source>
</evidence>
<dbReference type="CDD" id="cd17546">
    <property type="entry name" value="REC_hyHK_CKI1_RcsC-like"/>
    <property type="match status" value="1"/>
</dbReference>
<dbReference type="InterPro" id="IPR011006">
    <property type="entry name" value="CheY-like_superfamily"/>
</dbReference>
<comment type="subcellular location">
    <subcellularLocation>
        <location evidence="2">Membrane</location>
    </subcellularLocation>
</comment>
<keyword evidence="6 14" id="KW-0812">Transmembrane</keyword>
<dbReference type="InterPro" id="IPR001610">
    <property type="entry name" value="PAC"/>
</dbReference>
<dbReference type="GO" id="GO:0000155">
    <property type="term" value="F:phosphorelay sensor kinase activity"/>
    <property type="evidence" value="ECO:0007669"/>
    <property type="project" value="InterPro"/>
</dbReference>
<keyword evidence="11" id="KW-0902">Two-component regulatory system</keyword>
<dbReference type="SUPFAM" id="SSF55874">
    <property type="entry name" value="ATPase domain of HSP90 chaperone/DNA topoisomerase II/histidine kinase"/>
    <property type="match status" value="1"/>
</dbReference>
<dbReference type="CDD" id="cd00082">
    <property type="entry name" value="HisKA"/>
    <property type="match status" value="1"/>
</dbReference>
<evidence type="ECO:0000313" key="21">
    <source>
        <dbReference type="Proteomes" id="UP000076023"/>
    </source>
</evidence>
<dbReference type="EC" id="2.7.13.3" evidence="3"/>
<sequence length="1019" mass="113154">MKFPDGLLYVYTVLAKSKVRFRQSLRTKTLLLAGGILLALVFLGSALTSYQLHSTFDSIESSLRQGEIERIAIQFRHIGELELLLISKYAEWTKTYGYLGGSDPDYLSNHFDFGQNATGEDVVICFDSNKKLLSTRWLKAEANRSALLSPVAVDTITSSDILSDRPRLGIISDDGRLLLLTAAPVMQIDRKGPTPEWVVLGRWFDIGWLNQTFDLIGIRIRNLQLLKDSELHVASREHHVLSTKMGGLPIRVVRHDEAKDTVTFYLPTLDGKMVAALDVDIPVEVLESALTARNRILFWGAIGGIIIVVLPLLIFEWSVLRRLAQLDNEIQELSQPGARELVVTGNDEFSRLAASINRLMASERIYSARLKESETRFREAMEHSPVGMAIVELDGRWRETNSALRTFLGYSAQELTDLSFQDITFPEDLELDLEHVRKLIAGEITSYQMEKRYVRKDSHIVWALLNASIIRDDDRRPKYFVSQVLDIDESKRTARILSEAQANDRSIFEAIGDPIFVHGFDEDGQPGYLSYVNSAACRLLGLSRDQLLQRRISSLEDSPSYRSSQISAEVLTTGSATYETQLVSVDASKIPVEMHASLASLSGKKVCISVARSLVLRKAIDAQLRASKEAAERANKAKSDFLATMSHEIRTPLHGVIGFISLLKQTNLSTDQKEIVGSVEQSSRLLLALVSDVLDVSRIEAGRLILEIRPINLRRHLESICRGAELEARQHGLDFHSDIDTSLPETVLADSLRINQILGNLIGNALKFTDHGHVGLSVHASHNPSQRTCELVFSVTDTGIGISLAQQRRLFQPFTQADSSLSRKYGGTGLGLTIVRSLCELMGGSVEVRSAENKGSTFIARISVQTVQENPHADDSSRHSDSNMAEQTKGMQILITEDNPLNQKLLRRMLEKTAATIGVANNGAECVALVKSVHRDIIFMDVSMPEMDGLEATRNVRQLERERQIPPAVIVALTAGVSEADRQSCTEAGMDLFLGKPFTGESLNRILTEAIIRLAAKRS</sequence>
<dbReference type="Gene3D" id="3.30.450.20">
    <property type="entry name" value="PAS domain"/>
    <property type="match status" value="2"/>
</dbReference>
<dbReference type="Gene3D" id="3.30.565.10">
    <property type="entry name" value="Histidine kinase-like ATPase, C-terminal domain"/>
    <property type="match status" value="1"/>
</dbReference>
<dbReference type="InterPro" id="IPR036097">
    <property type="entry name" value="HisK_dim/P_sf"/>
</dbReference>
<feature type="domain" description="HAMP" evidence="19">
    <location>
        <begin position="317"/>
        <end position="368"/>
    </location>
</feature>
<dbReference type="Pfam" id="PF13426">
    <property type="entry name" value="PAS_9"/>
    <property type="match status" value="1"/>
</dbReference>
<evidence type="ECO:0000259" key="15">
    <source>
        <dbReference type="PROSITE" id="PS50109"/>
    </source>
</evidence>
<dbReference type="SMART" id="SM00388">
    <property type="entry name" value="HisKA"/>
    <property type="match status" value="1"/>
</dbReference>
<dbReference type="InterPro" id="IPR036890">
    <property type="entry name" value="HATPase_C_sf"/>
</dbReference>
<evidence type="ECO:0000256" key="11">
    <source>
        <dbReference type="ARBA" id="ARBA00023012"/>
    </source>
</evidence>
<dbReference type="Pfam" id="PF05228">
    <property type="entry name" value="CHASE4"/>
    <property type="match status" value="1"/>
</dbReference>
<evidence type="ECO:0000259" key="16">
    <source>
        <dbReference type="PROSITE" id="PS50110"/>
    </source>
</evidence>
<dbReference type="OrthoDB" id="184708at2"/>
<dbReference type="Proteomes" id="UP000076023">
    <property type="component" value="Unassembled WGS sequence"/>
</dbReference>
<keyword evidence="7" id="KW-0547">Nucleotide-binding</keyword>
<dbReference type="InterPro" id="IPR000700">
    <property type="entry name" value="PAS-assoc_C"/>
</dbReference>
<name>A0A146G989_TERSA</name>
<feature type="domain" description="Histidine kinase" evidence="15">
    <location>
        <begin position="644"/>
        <end position="866"/>
    </location>
</feature>
<dbReference type="Pfam" id="PF02518">
    <property type="entry name" value="HATPase_c"/>
    <property type="match status" value="1"/>
</dbReference>
<dbReference type="SMART" id="SM00091">
    <property type="entry name" value="PAS"/>
    <property type="match status" value="2"/>
</dbReference>
<accession>A0A146G989</accession>
<feature type="domain" description="PAC" evidence="18">
    <location>
        <begin position="447"/>
        <end position="499"/>
    </location>
</feature>
<dbReference type="CDD" id="cd00130">
    <property type="entry name" value="PAS"/>
    <property type="match status" value="2"/>
</dbReference>
<dbReference type="PANTHER" id="PTHR45339">
    <property type="entry name" value="HYBRID SIGNAL TRANSDUCTION HISTIDINE KINASE J"/>
    <property type="match status" value="1"/>
</dbReference>
<dbReference type="PROSITE" id="PS50885">
    <property type="entry name" value="HAMP"/>
    <property type="match status" value="1"/>
</dbReference>
<dbReference type="Pfam" id="PF00512">
    <property type="entry name" value="HisKA"/>
    <property type="match status" value="1"/>
</dbReference>
<dbReference type="GO" id="GO:0005524">
    <property type="term" value="F:ATP binding"/>
    <property type="evidence" value="ECO:0007669"/>
    <property type="project" value="UniProtKB-KW"/>
</dbReference>
<dbReference type="InterPro" id="IPR004358">
    <property type="entry name" value="Sig_transdc_His_kin-like_C"/>
</dbReference>
<dbReference type="SUPFAM" id="SSF47384">
    <property type="entry name" value="Homodimeric domain of signal transducing histidine kinase"/>
    <property type="match status" value="1"/>
</dbReference>
<evidence type="ECO:0000259" key="19">
    <source>
        <dbReference type="PROSITE" id="PS50885"/>
    </source>
</evidence>
<keyword evidence="21" id="KW-1185">Reference proteome</keyword>
<evidence type="ECO:0000256" key="8">
    <source>
        <dbReference type="ARBA" id="ARBA00022777"/>
    </source>
</evidence>
<evidence type="ECO:0000256" key="4">
    <source>
        <dbReference type="ARBA" id="ARBA00022553"/>
    </source>
</evidence>
<dbReference type="GO" id="GO:0016020">
    <property type="term" value="C:membrane"/>
    <property type="evidence" value="ECO:0007669"/>
    <property type="project" value="UniProtKB-SubCell"/>
</dbReference>
<evidence type="ECO:0000256" key="6">
    <source>
        <dbReference type="ARBA" id="ARBA00022692"/>
    </source>
</evidence>
<evidence type="ECO:0000259" key="18">
    <source>
        <dbReference type="PROSITE" id="PS50113"/>
    </source>
</evidence>
<dbReference type="Gene3D" id="3.40.50.2300">
    <property type="match status" value="1"/>
</dbReference>
<dbReference type="Pfam" id="PF00072">
    <property type="entry name" value="Response_reg"/>
    <property type="match status" value="1"/>
</dbReference>
<organism evidence="20 21">
    <name type="scientific">Terrimicrobium sacchariphilum</name>
    <dbReference type="NCBI Taxonomy" id="690879"/>
    <lineage>
        <taxon>Bacteria</taxon>
        <taxon>Pseudomonadati</taxon>
        <taxon>Verrucomicrobiota</taxon>
        <taxon>Terrimicrobiia</taxon>
        <taxon>Terrimicrobiales</taxon>
        <taxon>Terrimicrobiaceae</taxon>
        <taxon>Terrimicrobium</taxon>
    </lineage>
</organism>
<keyword evidence="8" id="KW-0418">Kinase</keyword>
<keyword evidence="12 14" id="KW-0472">Membrane</keyword>
<dbReference type="Pfam" id="PF08447">
    <property type="entry name" value="PAS_3"/>
    <property type="match status" value="1"/>
</dbReference>
<evidence type="ECO:0000256" key="3">
    <source>
        <dbReference type="ARBA" id="ARBA00012438"/>
    </source>
</evidence>
<dbReference type="Gene3D" id="1.10.287.130">
    <property type="match status" value="1"/>
</dbReference>
<feature type="domain" description="PAS" evidence="17">
    <location>
        <begin position="500"/>
        <end position="550"/>
    </location>
</feature>
<proteinExistence type="predicted"/>
<dbReference type="PROSITE" id="PS50110">
    <property type="entry name" value="RESPONSE_REGULATORY"/>
    <property type="match status" value="1"/>
</dbReference>
<keyword evidence="10 14" id="KW-1133">Transmembrane helix</keyword>
<evidence type="ECO:0000256" key="2">
    <source>
        <dbReference type="ARBA" id="ARBA00004370"/>
    </source>
</evidence>
<feature type="modified residue" description="4-aspartylphosphate" evidence="13">
    <location>
        <position position="941"/>
    </location>
</feature>
<dbReference type="SMART" id="SM00086">
    <property type="entry name" value="PAC"/>
    <property type="match status" value="1"/>
</dbReference>
<keyword evidence="9" id="KW-0067">ATP-binding</keyword>
<dbReference type="InterPro" id="IPR000014">
    <property type="entry name" value="PAS"/>
</dbReference>
<dbReference type="FunFam" id="1.10.287.130:FF:000004">
    <property type="entry name" value="Ethylene receptor 1"/>
    <property type="match status" value="1"/>
</dbReference>
<feature type="domain" description="PAS" evidence="17">
    <location>
        <begin position="373"/>
        <end position="443"/>
    </location>
</feature>
<feature type="domain" description="Response regulatory" evidence="16">
    <location>
        <begin position="892"/>
        <end position="1011"/>
    </location>
</feature>
<keyword evidence="4 13" id="KW-0597">Phosphoprotein</keyword>
<dbReference type="PROSITE" id="PS50109">
    <property type="entry name" value="HIS_KIN"/>
    <property type="match status" value="1"/>
</dbReference>
<dbReference type="FunFam" id="3.30.565.10:FF:000010">
    <property type="entry name" value="Sensor histidine kinase RcsC"/>
    <property type="match status" value="1"/>
</dbReference>